<evidence type="ECO:0000313" key="3">
    <source>
        <dbReference type="EMBL" id="TDW84286.1"/>
    </source>
</evidence>
<dbReference type="SMART" id="SM00422">
    <property type="entry name" value="HTH_MERR"/>
    <property type="match status" value="1"/>
</dbReference>
<dbReference type="EMBL" id="SODU01000004">
    <property type="protein sequence ID" value="TDW84286.1"/>
    <property type="molecule type" value="Genomic_DNA"/>
</dbReference>
<evidence type="ECO:0000256" key="1">
    <source>
        <dbReference type="ARBA" id="ARBA00023125"/>
    </source>
</evidence>
<keyword evidence="1 3" id="KW-0238">DNA-binding</keyword>
<gene>
    <name evidence="3" type="ORF">EV137_7094</name>
</gene>
<organism evidence="3 4">
    <name type="scientific">Kribbella pratensis</name>
    <dbReference type="NCBI Taxonomy" id="2512112"/>
    <lineage>
        <taxon>Bacteria</taxon>
        <taxon>Bacillati</taxon>
        <taxon>Actinomycetota</taxon>
        <taxon>Actinomycetes</taxon>
        <taxon>Propionibacteriales</taxon>
        <taxon>Kribbellaceae</taxon>
        <taxon>Kribbella</taxon>
    </lineage>
</organism>
<dbReference type="PANTHER" id="PTHR30204">
    <property type="entry name" value="REDOX-CYCLING DRUG-SENSING TRANSCRIPTIONAL ACTIVATOR SOXR"/>
    <property type="match status" value="1"/>
</dbReference>
<dbReference type="GO" id="GO:0003677">
    <property type="term" value="F:DNA binding"/>
    <property type="evidence" value="ECO:0007669"/>
    <property type="project" value="UniProtKB-KW"/>
</dbReference>
<name>A0ABY2F7D8_9ACTN</name>
<proteinExistence type="predicted"/>
<evidence type="ECO:0000313" key="4">
    <source>
        <dbReference type="Proteomes" id="UP000295060"/>
    </source>
</evidence>
<dbReference type="InterPro" id="IPR047057">
    <property type="entry name" value="MerR_fam"/>
</dbReference>
<keyword evidence="4" id="KW-1185">Reference proteome</keyword>
<comment type="caution">
    <text evidence="3">The sequence shown here is derived from an EMBL/GenBank/DDBJ whole genome shotgun (WGS) entry which is preliminary data.</text>
</comment>
<feature type="domain" description="HTH merR-type" evidence="2">
    <location>
        <begin position="1"/>
        <end position="71"/>
    </location>
</feature>
<dbReference type="PROSITE" id="PS50937">
    <property type="entry name" value="HTH_MERR_2"/>
    <property type="match status" value="1"/>
</dbReference>
<protein>
    <submittedName>
        <fullName evidence="3">DNA-binding transcriptional MerR regulator</fullName>
    </submittedName>
</protein>
<dbReference type="CDD" id="cd01109">
    <property type="entry name" value="HTH_YyaN"/>
    <property type="match status" value="1"/>
</dbReference>
<dbReference type="Proteomes" id="UP000295060">
    <property type="component" value="Unassembled WGS sequence"/>
</dbReference>
<dbReference type="SUPFAM" id="SSF46955">
    <property type="entry name" value="Putative DNA-binding domain"/>
    <property type="match status" value="1"/>
</dbReference>
<dbReference type="PROSITE" id="PS00552">
    <property type="entry name" value="HTH_MERR_1"/>
    <property type="match status" value="1"/>
</dbReference>
<dbReference type="InterPro" id="IPR009061">
    <property type="entry name" value="DNA-bd_dom_put_sf"/>
</dbReference>
<accession>A0ABY2F7D8</accession>
<dbReference type="Pfam" id="PF13411">
    <property type="entry name" value="MerR_1"/>
    <property type="match status" value="1"/>
</dbReference>
<reference evidence="3 4" key="1">
    <citation type="submission" date="2019-03" db="EMBL/GenBank/DDBJ databases">
        <title>Genomic Encyclopedia of Type Strains, Phase III (KMG-III): the genomes of soil and plant-associated and newly described type strains.</title>
        <authorList>
            <person name="Whitman W."/>
        </authorList>
    </citation>
    <scope>NUCLEOTIDE SEQUENCE [LARGE SCALE GENOMIC DNA]</scope>
    <source>
        <strain evidence="3 4">VKMAc-2574</strain>
    </source>
</reference>
<dbReference type="PRINTS" id="PR00040">
    <property type="entry name" value="HTHMERR"/>
</dbReference>
<dbReference type="InterPro" id="IPR000551">
    <property type="entry name" value="MerR-type_HTH_dom"/>
</dbReference>
<evidence type="ECO:0000259" key="2">
    <source>
        <dbReference type="PROSITE" id="PS50937"/>
    </source>
</evidence>
<sequence>MLSIGEVAKRTGLSVHALRLYEREGLLAGTISRDRSGRRVYRSSDVEWILNCIKFRASGMSLASIRRLAELVRRGEGNEAERLEVLREHSSHISAEIAQLLDCLELVNGKIASYERHLAELGTGDPW</sequence>
<dbReference type="Gene3D" id="1.10.1660.10">
    <property type="match status" value="1"/>
</dbReference>
<dbReference type="PANTHER" id="PTHR30204:SF98">
    <property type="entry name" value="HTH-TYPE TRANSCRIPTIONAL REGULATOR ADHR"/>
    <property type="match status" value="1"/>
</dbReference>